<gene>
    <name evidence="2" type="ORF">BSZ32_01715</name>
</gene>
<reference evidence="2 3" key="1">
    <citation type="submission" date="2016-12" db="EMBL/GenBank/DDBJ databases">
        <title>Study of bacterial adaptation to deep sea.</title>
        <authorList>
            <person name="Song J."/>
            <person name="Yoshizawa S."/>
            <person name="Kogure K."/>
        </authorList>
    </citation>
    <scope>NUCLEOTIDE SEQUENCE [LARGE SCALE GENOMIC DNA]</scope>
    <source>
        <strain evidence="2 3">SAORIC-165</strain>
    </source>
</reference>
<dbReference type="Pfam" id="PF12146">
    <property type="entry name" value="Hydrolase_4"/>
    <property type="match status" value="1"/>
</dbReference>
<comment type="caution">
    <text evidence="2">The sequence shown here is derived from an EMBL/GenBank/DDBJ whole genome shotgun (WGS) entry which is preliminary data.</text>
</comment>
<dbReference type="SUPFAM" id="SSF53474">
    <property type="entry name" value="alpha/beta-Hydrolases"/>
    <property type="match status" value="1"/>
</dbReference>
<proteinExistence type="predicted"/>
<evidence type="ECO:0000313" key="3">
    <source>
        <dbReference type="Proteomes" id="UP000239907"/>
    </source>
</evidence>
<dbReference type="Proteomes" id="UP000239907">
    <property type="component" value="Unassembled WGS sequence"/>
</dbReference>
<dbReference type="EMBL" id="MQWA01000001">
    <property type="protein sequence ID" value="PQJ27335.1"/>
    <property type="molecule type" value="Genomic_DNA"/>
</dbReference>
<feature type="domain" description="Serine aminopeptidase S33" evidence="1">
    <location>
        <begin position="22"/>
        <end position="269"/>
    </location>
</feature>
<dbReference type="PANTHER" id="PTHR11614">
    <property type="entry name" value="PHOSPHOLIPASE-RELATED"/>
    <property type="match status" value="1"/>
</dbReference>
<evidence type="ECO:0000313" key="2">
    <source>
        <dbReference type="EMBL" id="PQJ27335.1"/>
    </source>
</evidence>
<accession>A0A2S7TX52</accession>
<sequence>MPTFSSFDTTAFRYQQWGEEQSPTALVIGIHGFCGAACDFNGLAHFLCQQNPQLGLVAYNLRGMGLDPVTDRRGDIESADYWARDLVSFCSHIRALYPDVPLIWCAESLGALIACDTLSSYPHARGFCDALILYSPVVAIDQQVASWKIALARGIAGLFPEKRIPLDLFTGSQSVQVTLGAADHTAQSSTNSWHVSSFSMRLLNAIASLIEGMPHAAASLNHPTLVINGGHDFFTRPAALEHWLTFLPATNSVEHSYFPESYHLMLYDSHAEAIFSRTADWLAQKI</sequence>
<keyword evidence="3" id="KW-1185">Reference proteome</keyword>
<dbReference type="AlphaFoldDB" id="A0A2S7TX52"/>
<organism evidence="2 3">
    <name type="scientific">Rubritalea profundi</name>
    <dbReference type="NCBI Taxonomy" id="1658618"/>
    <lineage>
        <taxon>Bacteria</taxon>
        <taxon>Pseudomonadati</taxon>
        <taxon>Verrucomicrobiota</taxon>
        <taxon>Verrucomicrobiia</taxon>
        <taxon>Verrucomicrobiales</taxon>
        <taxon>Rubritaleaceae</taxon>
        <taxon>Rubritalea</taxon>
    </lineage>
</organism>
<dbReference type="InterPro" id="IPR029058">
    <property type="entry name" value="AB_hydrolase_fold"/>
</dbReference>
<evidence type="ECO:0000259" key="1">
    <source>
        <dbReference type="Pfam" id="PF12146"/>
    </source>
</evidence>
<name>A0A2S7TX52_9BACT</name>
<dbReference type="Gene3D" id="3.40.50.1820">
    <property type="entry name" value="alpha/beta hydrolase"/>
    <property type="match status" value="1"/>
</dbReference>
<protein>
    <recommendedName>
        <fullName evidence="1">Serine aminopeptidase S33 domain-containing protein</fullName>
    </recommendedName>
</protein>
<dbReference type="InterPro" id="IPR051044">
    <property type="entry name" value="MAG_DAG_Lipase"/>
</dbReference>
<dbReference type="InterPro" id="IPR022742">
    <property type="entry name" value="Hydrolase_4"/>
</dbReference>